<reference evidence="1 2" key="1">
    <citation type="submission" date="2016-10" db="EMBL/GenBank/DDBJ databases">
        <authorList>
            <person name="de Groot N.N."/>
        </authorList>
    </citation>
    <scope>NUCLEOTIDE SEQUENCE [LARGE SCALE GENOMIC DNA]</scope>
    <source>
        <strain evidence="1 2">CGMCC 1.7727</strain>
    </source>
</reference>
<protein>
    <submittedName>
        <fullName evidence="1">Uncharacterized protein</fullName>
    </submittedName>
</protein>
<organism evidence="1 2">
    <name type="scientific">Gracilibacillus ureilyticus</name>
    <dbReference type="NCBI Taxonomy" id="531814"/>
    <lineage>
        <taxon>Bacteria</taxon>
        <taxon>Bacillati</taxon>
        <taxon>Bacillota</taxon>
        <taxon>Bacilli</taxon>
        <taxon>Bacillales</taxon>
        <taxon>Bacillaceae</taxon>
        <taxon>Gracilibacillus</taxon>
    </lineage>
</organism>
<dbReference type="AlphaFoldDB" id="A0A1H9QUN5"/>
<accession>A0A1H9QUN5</accession>
<evidence type="ECO:0000313" key="1">
    <source>
        <dbReference type="EMBL" id="SER64168.1"/>
    </source>
</evidence>
<dbReference type="EMBL" id="FOGL01000007">
    <property type="protein sequence ID" value="SER64168.1"/>
    <property type="molecule type" value="Genomic_DNA"/>
</dbReference>
<name>A0A1H9QUN5_9BACI</name>
<proteinExistence type="predicted"/>
<dbReference type="RefSeq" id="WP_089740510.1">
    <property type="nucleotide sequence ID" value="NZ_FOGL01000007.1"/>
</dbReference>
<keyword evidence="2" id="KW-1185">Reference proteome</keyword>
<dbReference type="Proteomes" id="UP000199687">
    <property type="component" value="Unassembled WGS sequence"/>
</dbReference>
<dbReference type="OrthoDB" id="2382411at2"/>
<dbReference type="STRING" id="531814.SAMN04487944_107110"/>
<gene>
    <name evidence="1" type="ORF">SAMN04487944_107110</name>
</gene>
<sequence length="94" mass="10920">MFLFEQEAQIGDDRQDLLEILRMRFGAIPPSLEEQLYQLQDYATLERLILVAANAPTLQVFIEEVNEGNDSFKIVGDRFNPLQQLYEKGDKDEK</sequence>
<evidence type="ECO:0000313" key="2">
    <source>
        <dbReference type="Proteomes" id="UP000199687"/>
    </source>
</evidence>